<feature type="transmembrane region" description="Helical" evidence="1">
    <location>
        <begin position="42"/>
        <end position="61"/>
    </location>
</feature>
<keyword evidence="1" id="KW-1133">Transmembrane helix</keyword>
<organism evidence="3 5">
    <name type="scientific">Chryseobacterium indoltheticum</name>
    <dbReference type="NCBI Taxonomy" id="254"/>
    <lineage>
        <taxon>Bacteria</taxon>
        <taxon>Pseudomonadati</taxon>
        <taxon>Bacteroidota</taxon>
        <taxon>Flavobacteriia</taxon>
        <taxon>Flavobacteriales</taxon>
        <taxon>Weeksellaceae</taxon>
        <taxon>Chryseobacterium group</taxon>
        <taxon>Chryseobacterium</taxon>
    </lineage>
</organism>
<dbReference type="EMBL" id="UFVS01000001">
    <property type="protein sequence ID" value="SUX44852.1"/>
    <property type="molecule type" value="Genomic_DNA"/>
</dbReference>
<accession>A0A381FFC1</accession>
<gene>
    <name evidence="3" type="ORF">NCTC13560_02758</name>
    <name evidence="2" type="ORF">SAMN05421682_10376</name>
</gene>
<dbReference type="Proteomes" id="UP000185725">
    <property type="component" value="Unassembled WGS sequence"/>
</dbReference>
<feature type="transmembrane region" description="Helical" evidence="1">
    <location>
        <begin position="12"/>
        <end position="36"/>
    </location>
</feature>
<feature type="transmembrane region" description="Helical" evidence="1">
    <location>
        <begin position="68"/>
        <end position="87"/>
    </location>
</feature>
<dbReference type="Proteomes" id="UP000255231">
    <property type="component" value="Unassembled WGS sequence"/>
</dbReference>
<reference evidence="2 4" key="1">
    <citation type="submission" date="2017-01" db="EMBL/GenBank/DDBJ databases">
        <authorList>
            <person name="Varghese N."/>
            <person name="Submissions S."/>
        </authorList>
    </citation>
    <scope>NUCLEOTIDE SEQUENCE [LARGE SCALE GENOMIC DNA]</scope>
    <source>
        <strain evidence="2 4">ATCC 27950</strain>
    </source>
</reference>
<dbReference type="AlphaFoldDB" id="A0A381FFC1"/>
<feature type="transmembrane region" description="Helical" evidence="1">
    <location>
        <begin position="102"/>
        <end position="120"/>
    </location>
</feature>
<dbReference type="EMBL" id="FTMF01000003">
    <property type="protein sequence ID" value="SIQ17964.1"/>
    <property type="molecule type" value="Genomic_DNA"/>
</dbReference>
<keyword evidence="1" id="KW-0472">Membrane</keyword>
<keyword evidence="4" id="KW-1185">Reference proteome</keyword>
<evidence type="ECO:0000313" key="2">
    <source>
        <dbReference type="EMBL" id="SIQ17964.1"/>
    </source>
</evidence>
<proteinExistence type="predicted"/>
<keyword evidence="1" id="KW-0812">Transmembrane</keyword>
<evidence type="ECO:0000256" key="1">
    <source>
        <dbReference type="SAM" id="Phobius"/>
    </source>
</evidence>
<reference evidence="3 5" key="2">
    <citation type="submission" date="2018-06" db="EMBL/GenBank/DDBJ databases">
        <authorList>
            <consortium name="Pathogen Informatics"/>
            <person name="Doyle S."/>
        </authorList>
    </citation>
    <scope>NUCLEOTIDE SEQUENCE [LARGE SCALE GENOMIC DNA]</scope>
    <source>
        <strain evidence="3 5">NCTC13560</strain>
    </source>
</reference>
<protein>
    <submittedName>
        <fullName evidence="3">Uncharacterized protein</fullName>
    </submittedName>
</protein>
<evidence type="ECO:0000313" key="4">
    <source>
        <dbReference type="Proteomes" id="UP000185725"/>
    </source>
</evidence>
<sequence length="138" mass="16197">MKKRNLFSNDFVDIVSKMLTLFMVFIYIIILFNISISTKPVRFIFIVFLLTISVLQFYFFIIKNRKGIILTNVHLCIMLGFVAYGLIKDLIINRFYTSDTNGLIFFIFIISLSIFIVNKYKTSTIEYSDLDELGKKQD</sequence>
<name>A0A381FFC1_9FLAO</name>
<dbReference type="KEGG" id="cil:EG358_10620"/>
<evidence type="ECO:0000313" key="3">
    <source>
        <dbReference type="EMBL" id="SUX44852.1"/>
    </source>
</evidence>
<evidence type="ECO:0000313" key="5">
    <source>
        <dbReference type="Proteomes" id="UP000255231"/>
    </source>
</evidence>